<dbReference type="AlphaFoldDB" id="A0A7X3D1I4"/>
<accession>A0A7X3D1I4</accession>
<organism evidence="1 2">
    <name type="scientific">Zobellia amurskyensis</name>
    <dbReference type="NCBI Taxonomy" id="248905"/>
    <lineage>
        <taxon>Bacteria</taxon>
        <taxon>Pseudomonadati</taxon>
        <taxon>Bacteroidota</taxon>
        <taxon>Flavobacteriia</taxon>
        <taxon>Flavobacteriales</taxon>
        <taxon>Flavobacteriaceae</taxon>
        <taxon>Zobellia</taxon>
    </lineage>
</organism>
<sequence>MKTMTCKQLGGACDMEFSADTFEEIAELSKKHGMEMFQKKDTDHLKAMGEIQKLMQTPNGMQDWFENKKKEFATMPDAD</sequence>
<protein>
    <submittedName>
        <fullName evidence="1">DUF1059 domain-containing protein</fullName>
    </submittedName>
</protein>
<reference evidence="1 2" key="1">
    <citation type="journal article" date="2019" name="Mar. Drugs">
        <title>Comparative Genomics and CAZyme Genome Repertoires of Marine Zobellia amurskyensis KMM 3526(T) and Zobellia laminariae KMM 3676(T).</title>
        <authorList>
            <person name="Chernysheva N."/>
            <person name="Bystritskaya E."/>
            <person name="Stenkova A."/>
            <person name="Golovkin I."/>
            <person name="Nedashkovskaya O."/>
            <person name="Isaeva M."/>
        </authorList>
    </citation>
    <scope>NUCLEOTIDE SEQUENCE [LARGE SCALE GENOMIC DNA]</scope>
    <source>
        <strain evidence="1 2">KMM 3526</strain>
    </source>
</reference>
<dbReference type="Proteomes" id="UP000540519">
    <property type="component" value="Unassembled WGS sequence"/>
</dbReference>
<gene>
    <name evidence="1" type="ORF">D9O36_06490</name>
</gene>
<dbReference type="RefSeq" id="WP_038235421.1">
    <property type="nucleotide sequence ID" value="NZ_RCNR01000009.1"/>
</dbReference>
<dbReference type="OrthoDB" id="1450972at2"/>
<evidence type="ECO:0000313" key="2">
    <source>
        <dbReference type="Proteomes" id="UP000540519"/>
    </source>
</evidence>
<name>A0A7X3D1I4_9FLAO</name>
<keyword evidence="2" id="KW-1185">Reference proteome</keyword>
<dbReference type="EMBL" id="RCNR01000009">
    <property type="protein sequence ID" value="MUH35481.1"/>
    <property type="molecule type" value="Genomic_DNA"/>
</dbReference>
<comment type="caution">
    <text evidence="1">The sequence shown here is derived from an EMBL/GenBank/DDBJ whole genome shotgun (WGS) entry which is preliminary data.</text>
</comment>
<evidence type="ECO:0000313" key="1">
    <source>
        <dbReference type="EMBL" id="MUH35481.1"/>
    </source>
</evidence>
<proteinExistence type="predicted"/>